<feature type="coiled-coil region" evidence="2">
    <location>
        <begin position="101"/>
        <end position="156"/>
    </location>
</feature>
<dbReference type="STRING" id="1178515.SY83_00650"/>
<dbReference type="PANTHER" id="PTHR31088">
    <property type="entry name" value="MEMBRANE-ASSOCIATED PROTEIN VIPP1, CHLOROPLASTIC"/>
    <property type="match status" value="1"/>
</dbReference>
<dbReference type="InterPro" id="IPR007157">
    <property type="entry name" value="PspA_VIPP1"/>
</dbReference>
<evidence type="ECO:0000256" key="2">
    <source>
        <dbReference type="SAM" id="Coils"/>
    </source>
</evidence>
<dbReference type="OrthoDB" id="9779630at2"/>
<accession>A0A172TDL6</accession>
<sequence>MGVFKRIKEMTVASIHEVLDKVEDPSVMLNQYLRDMESEIHQAELTVAKQMANERKLKQRLDEAVRVSAVRVEEAGRTLTDGNEEAARALLEEKLVQDQKAAEFNELHEQAAAQVEELVAQLHEMKEEYYRLRNKRNELTARAQAAKAQKQIAQVTNVAAIESGSAARGFQRMEEKIMQMEAEASVARTVNGFSRNDAAASAAAANPELSMKLDEELRKLKGKVNNTPAEEENKGIELQK</sequence>
<comment type="similarity">
    <text evidence="1">Belongs to the PspA/Vipp/IM30 family.</text>
</comment>
<gene>
    <name evidence="4" type="ORF">SY83_00650</name>
</gene>
<organism evidence="4 5">
    <name type="scientific">Paenibacillus swuensis</name>
    <dbReference type="NCBI Taxonomy" id="1178515"/>
    <lineage>
        <taxon>Bacteria</taxon>
        <taxon>Bacillati</taxon>
        <taxon>Bacillota</taxon>
        <taxon>Bacilli</taxon>
        <taxon>Bacillales</taxon>
        <taxon>Paenibacillaceae</taxon>
        <taxon>Paenibacillus</taxon>
    </lineage>
</organism>
<dbReference type="PANTHER" id="PTHR31088:SF6">
    <property type="entry name" value="PHAGE SHOCK PROTEIN A"/>
    <property type="match status" value="1"/>
</dbReference>
<evidence type="ECO:0000313" key="4">
    <source>
        <dbReference type="EMBL" id="ANE45110.1"/>
    </source>
</evidence>
<keyword evidence="5" id="KW-1185">Reference proteome</keyword>
<proteinExistence type="inferred from homology"/>
<evidence type="ECO:0000256" key="1">
    <source>
        <dbReference type="ARBA" id="ARBA00043985"/>
    </source>
</evidence>
<dbReference type="Pfam" id="PF04012">
    <property type="entry name" value="PspA_IM30"/>
    <property type="match status" value="1"/>
</dbReference>
<dbReference type="KEGG" id="pswu:SY83_00650"/>
<dbReference type="EMBL" id="CP011388">
    <property type="protein sequence ID" value="ANE45110.1"/>
    <property type="molecule type" value="Genomic_DNA"/>
</dbReference>
<dbReference type="Proteomes" id="UP000076927">
    <property type="component" value="Chromosome"/>
</dbReference>
<evidence type="ECO:0000313" key="5">
    <source>
        <dbReference type="Proteomes" id="UP000076927"/>
    </source>
</evidence>
<dbReference type="PATRIC" id="fig|1178515.4.peg.119"/>
<feature type="compositionally biased region" description="Basic and acidic residues" evidence="3">
    <location>
        <begin position="231"/>
        <end position="240"/>
    </location>
</feature>
<dbReference type="AlphaFoldDB" id="A0A172TDL6"/>
<keyword evidence="2" id="KW-0175">Coiled coil</keyword>
<name>A0A172TDL6_9BACL</name>
<feature type="region of interest" description="Disordered" evidence="3">
    <location>
        <begin position="220"/>
        <end position="240"/>
    </location>
</feature>
<evidence type="ECO:0000256" key="3">
    <source>
        <dbReference type="SAM" id="MobiDB-lite"/>
    </source>
</evidence>
<reference evidence="4 5" key="1">
    <citation type="submission" date="2015-01" db="EMBL/GenBank/DDBJ databases">
        <title>Paenibacillus swuensis/DY6/whole genome sequencing.</title>
        <authorList>
            <person name="Kim M.K."/>
            <person name="Srinivasan S."/>
            <person name="Lee J.-J."/>
        </authorList>
    </citation>
    <scope>NUCLEOTIDE SEQUENCE [LARGE SCALE GENOMIC DNA]</scope>
    <source>
        <strain evidence="4 5">DY6</strain>
    </source>
</reference>
<dbReference type="RefSeq" id="WP_068603357.1">
    <property type="nucleotide sequence ID" value="NZ_CP011388.1"/>
</dbReference>
<protein>
    <submittedName>
        <fullName evidence="4">Phage-shock protein</fullName>
    </submittedName>
</protein>